<reference evidence="2" key="1">
    <citation type="submission" date="2021-03" db="EMBL/GenBank/DDBJ databases">
        <authorList>
            <person name="Tagirdzhanova G."/>
        </authorList>
    </citation>
    <scope>NUCLEOTIDE SEQUENCE</scope>
</reference>
<feature type="chain" id="PRO_5034541663" evidence="1">
    <location>
        <begin position="23"/>
        <end position="225"/>
    </location>
</feature>
<proteinExistence type="predicted"/>
<comment type="caution">
    <text evidence="2">The sequence shown here is derived from an EMBL/GenBank/DDBJ whole genome shotgun (WGS) entry which is preliminary data.</text>
</comment>
<accession>A0A8H3ETL4</accession>
<keyword evidence="1" id="KW-0732">Signal</keyword>
<evidence type="ECO:0000313" key="3">
    <source>
        <dbReference type="Proteomes" id="UP000664169"/>
    </source>
</evidence>
<protein>
    <submittedName>
        <fullName evidence="2">Uncharacterized protein</fullName>
    </submittedName>
</protein>
<evidence type="ECO:0000256" key="1">
    <source>
        <dbReference type="SAM" id="SignalP"/>
    </source>
</evidence>
<dbReference type="OrthoDB" id="5498519at2759"/>
<dbReference type="AlphaFoldDB" id="A0A8H3ETL4"/>
<sequence>MVAHLATQILSALALLSTTALADLTCKRYIPRGPTRTNSGVITFSGSSGDTDVLDTNLQVANPAILNSNNPLGTKFKFQTCNFDPPGYNAYQDQGEGYDAGCPTYYIDFIRIISPTSGDCLTQKPLPNSNLVELVPKKCNPNPTDTSQLFIANQQVLYSCFGGEPRYAHYYPAGLYAIDADNVYGDQWPATSWVLAANGKTVQYFIANGTESNLNAVINVESGVV</sequence>
<keyword evidence="3" id="KW-1185">Reference proteome</keyword>
<gene>
    <name evidence="2" type="ORF">GOMPHAMPRED_007408</name>
</gene>
<organism evidence="2 3">
    <name type="scientific">Gomphillus americanus</name>
    <dbReference type="NCBI Taxonomy" id="1940652"/>
    <lineage>
        <taxon>Eukaryota</taxon>
        <taxon>Fungi</taxon>
        <taxon>Dikarya</taxon>
        <taxon>Ascomycota</taxon>
        <taxon>Pezizomycotina</taxon>
        <taxon>Lecanoromycetes</taxon>
        <taxon>OSLEUM clade</taxon>
        <taxon>Ostropomycetidae</taxon>
        <taxon>Ostropales</taxon>
        <taxon>Graphidaceae</taxon>
        <taxon>Gomphilloideae</taxon>
        <taxon>Gomphillus</taxon>
    </lineage>
</organism>
<evidence type="ECO:0000313" key="2">
    <source>
        <dbReference type="EMBL" id="CAF9911445.1"/>
    </source>
</evidence>
<dbReference type="Proteomes" id="UP000664169">
    <property type="component" value="Unassembled WGS sequence"/>
</dbReference>
<feature type="signal peptide" evidence="1">
    <location>
        <begin position="1"/>
        <end position="22"/>
    </location>
</feature>
<dbReference type="EMBL" id="CAJPDQ010000006">
    <property type="protein sequence ID" value="CAF9911445.1"/>
    <property type="molecule type" value="Genomic_DNA"/>
</dbReference>
<name>A0A8H3ETL4_9LECA</name>